<gene>
    <name evidence="2" type="ORF">HPB51_008227</name>
</gene>
<dbReference type="GO" id="GO:0045727">
    <property type="term" value="P:positive regulation of translation"/>
    <property type="evidence" value="ECO:0007669"/>
    <property type="project" value="TreeGrafter"/>
</dbReference>
<protein>
    <submittedName>
        <fullName evidence="2">Uncharacterized protein</fullName>
    </submittedName>
</protein>
<feature type="region of interest" description="Disordered" evidence="1">
    <location>
        <begin position="45"/>
        <end position="107"/>
    </location>
</feature>
<evidence type="ECO:0000313" key="2">
    <source>
        <dbReference type="EMBL" id="KAH8039634.1"/>
    </source>
</evidence>
<reference evidence="2" key="2">
    <citation type="submission" date="2021-09" db="EMBL/GenBank/DDBJ databases">
        <authorList>
            <person name="Jia N."/>
            <person name="Wang J."/>
            <person name="Shi W."/>
            <person name="Du L."/>
            <person name="Sun Y."/>
            <person name="Zhan W."/>
            <person name="Jiang J."/>
            <person name="Wang Q."/>
            <person name="Zhang B."/>
            <person name="Ji P."/>
            <person name="Sakyi L.B."/>
            <person name="Cui X."/>
            <person name="Yuan T."/>
            <person name="Jiang B."/>
            <person name="Yang W."/>
            <person name="Lam T.T.-Y."/>
            <person name="Chang Q."/>
            <person name="Ding S."/>
            <person name="Wang X."/>
            <person name="Zhu J."/>
            <person name="Ruan X."/>
            <person name="Zhao L."/>
            <person name="Wei J."/>
            <person name="Que T."/>
            <person name="Du C."/>
            <person name="Cheng J."/>
            <person name="Dai P."/>
            <person name="Han X."/>
            <person name="Huang E."/>
            <person name="Gao Y."/>
            <person name="Liu J."/>
            <person name="Shao H."/>
            <person name="Ye R."/>
            <person name="Li L."/>
            <person name="Wei W."/>
            <person name="Wang X."/>
            <person name="Wang C."/>
            <person name="Huo Q."/>
            <person name="Li W."/>
            <person name="Guo W."/>
            <person name="Chen H."/>
            <person name="Chen S."/>
            <person name="Zhou L."/>
            <person name="Zhou L."/>
            <person name="Ni X."/>
            <person name="Tian J."/>
            <person name="Zhou Y."/>
            <person name="Sheng Y."/>
            <person name="Liu T."/>
            <person name="Pan Y."/>
            <person name="Xia L."/>
            <person name="Li J."/>
            <person name="Zhao F."/>
            <person name="Cao W."/>
        </authorList>
    </citation>
    <scope>NUCLEOTIDE SEQUENCE</scope>
    <source>
        <strain evidence="2">Rmic-2018</strain>
        <tissue evidence="2">Larvae</tissue>
    </source>
</reference>
<dbReference type="GO" id="GO:0099577">
    <property type="term" value="P:regulation of translation at presynapse, modulating synaptic transmission"/>
    <property type="evidence" value="ECO:0007669"/>
    <property type="project" value="TreeGrafter"/>
</dbReference>
<sequence length="238" mass="24719">MVPFVFVGTVESIGNARILLEYHLAHLKEVEKLRQEKLEIDQQLRSQLGAPPMGGGGRRGGLSYHPASEHHEGGPPPPAMGRGGRGRGGPPRGGGAPWGGRRWAAGGDGGGRYGSSAAGAKGSVCITTHAVTGHEANFVCLCLDHAINEAGLFCHLGCVCELPGGGDPFAPAGQCAACFGCCKGLPLLSFRSDRQNGPPELPRRGGGGGRDRRRVTDEDESLLDSHEVSSVASLDRGK</sequence>
<dbReference type="InterPro" id="IPR036612">
    <property type="entry name" value="KH_dom_type_1_sf"/>
</dbReference>
<dbReference type="GO" id="GO:0048170">
    <property type="term" value="P:positive regulation of long-term neuronal synaptic plasticity"/>
    <property type="evidence" value="ECO:0007669"/>
    <property type="project" value="TreeGrafter"/>
</dbReference>
<dbReference type="GO" id="GO:0048513">
    <property type="term" value="P:animal organ development"/>
    <property type="evidence" value="ECO:0007669"/>
    <property type="project" value="TreeGrafter"/>
</dbReference>
<dbReference type="PANTHER" id="PTHR10603">
    <property type="entry name" value="FRAGILE X MENTAL RETARDATION SYNDROME-RELATED PROTEIN"/>
    <property type="match status" value="1"/>
</dbReference>
<keyword evidence="3" id="KW-1185">Reference proteome</keyword>
<feature type="region of interest" description="Disordered" evidence="1">
    <location>
        <begin position="193"/>
        <end position="238"/>
    </location>
</feature>
<evidence type="ECO:0000313" key="3">
    <source>
        <dbReference type="Proteomes" id="UP000821866"/>
    </source>
</evidence>
<name>A0A9J6EYW2_RHIMP</name>
<dbReference type="Gene3D" id="3.30.1370.10">
    <property type="entry name" value="K Homology domain, type 1"/>
    <property type="match status" value="1"/>
</dbReference>
<dbReference type="GO" id="GO:0043005">
    <property type="term" value="C:neuron projection"/>
    <property type="evidence" value="ECO:0007669"/>
    <property type="project" value="TreeGrafter"/>
</dbReference>
<dbReference type="GO" id="GO:0010494">
    <property type="term" value="C:cytoplasmic stress granule"/>
    <property type="evidence" value="ECO:0007669"/>
    <property type="project" value="TreeGrafter"/>
</dbReference>
<dbReference type="AlphaFoldDB" id="A0A9J6EYW2"/>
<comment type="caution">
    <text evidence="2">The sequence shown here is derived from an EMBL/GenBank/DDBJ whole genome shotgun (WGS) entry which is preliminary data.</text>
</comment>
<dbReference type="EMBL" id="JABSTU010000001">
    <property type="protein sequence ID" value="KAH8039634.1"/>
    <property type="molecule type" value="Genomic_DNA"/>
</dbReference>
<dbReference type="Proteomes" id="UP000821866">
    <property type="component" value="Chromosome 1"/>
</dbReference>
<organism evidence="2 3">
    <name type="scientific">Rhipicephalus microplus</name>
    <name type="common">Cattle tick</name>
    <name type="synonym">Boophilus microplus</name>
    <dbReference type="NCBI Taxonomy" id="6941"/>
    <lineage>
        <taxon>Eukaryota</taxon>
        <taxon>Metazoa</taxon>
        <taxon>Ecdysozoa</taxon>
        <taxon>Arthropoda</taxon>
        <taxon>Chelicerata</taxon>
        <taxon>Arachnida</taxon>
        <taxon>Acari</taxon>
        <taxon>Parasitiformes</taxon>
        <taxon>Ixodida</taxon>
        <taxon>Ixodoidea</taxon>
        <taxon>Ixodidae</taxon>
        <taxon>Rhipicephalinae</taxon>
        <taxon>Rhipicephalus</taxon>
        <taxon>Boophilus</taxon>
    </lineage>
</organism>
<dbReference type="GO" id="GO:0098793">
    <property type="term" value="C:presynapse"/>
    <property type="evidence" value="ECO:0007669"/>
    <property type="project" value="GOC"/>
</dbReference>
<reference evidence="2" key="1">
    <citation type="journal article" date="2020" name="Cell">
        <title>Large-Scale Comparative Analyses of Tick Genomes Elucidate Their Genetic Diversity and Vector Capacities.</title>
        <authorList>
            <consortium name="Tick Genome and Microbiome Consortium (TIGMIC)"/>
            <person name="Jia N."/>
            <person name="Wang J."/>
            <person name="Shi W."/>
            <person name="Du L."/>
            <person name="Sun Y."/>
            <person name="Zhan W."/>
            <person name="Jiang J.F."/>
            <person name="Wang Q."/>
            <person name="Zhang B."/>
            <person name="Ji P."/>
            <person name="Bell-Sakyi L."/>
            <person name="Cui X.M."/>
            <person name="Yuan T.T."/>
            <person name="Jiang B.G."/>
            <person name="Yang W.F."/>
            <person name="Lam T.T."/>
            <person name="Chang Q.C."/>
            <person name="Ding S.J."/>
            <person name="Wang X.J."/>
            <person name="Zhu J.G."/>
            <person name="Ruan X.D."/>
            <person name="Zhao L."/>
            <person name="Wei J.T."/>
            <person name="Ye R.Z."/>
            <person name="Que T.C."/>
            <person name="Du C.H."/>
            <person name="Zhou Y.H."/>
            <person name="Cheng J.X."/>
            <person name="Dai P.F."/>
            <person name="Guo W.B."/>
            <person name="Han X.H."/>
            <person name="Huang E.J."/>
            <person name="Li L.F."/>
            <person name="Wei W."/>
            <person name="Gao Y.C."/>
            <person name="Liu J.Z."/>
            <person name="Shao H.Z."/>
            <person name="Wang X."/>
            <person name="Wang C.C."/>
            <person name="Yang T.C."/>
            <person name="Huo Q.B."/>
            <person name="Li W."/>
            <person name="Chen H.Y."/>
            <person name="Chen S.E."/>
            <person name="Zhou L.G."/>
            <person name="Ni X.B."/>
            <person name="Tian J.H."/>
            <person name="Sheng Y."/>
            <person name="Liu T."/>
            <person name="Pan Y.S."/>
            <person name="Xia L.Y."/>
            <person name="Li J."/>
            <person name="Zhao F."/>
            <person name="Cao W.C."/>
        </authorList>
    </citation>
    <scope>NUCLEOTIDE SEQUENCE</scope>
    <source>
        <strain evidence="2">Rmic-2018</strain>
    </source>
</reference>
<dbReference type="GO" id="GO:0005634">
    <property type="term" value="C:nucleus"/>
    <property type="evidence" value="ECO:0007669"/>
    <property type="project" value="TreeGrafter"/>
</dbReference>
<dbReference type="PANTHER" id="PTHR10603:SF7">
    <property type="entry name" value="FRAGILE X MESSENGER RIBONUCLEOPROTEIN 1 HOMOLOG"/>
    <property type="match status" value="1"/>
</dbReference>
<dbReference type="GO" id="GO:0043488">
    <property type="term" value="P:regulation of mRNA stability"/>
    <property type="evidence" value="ECO:0007669"/>
    <property type="project" value="TreeGrafter"/>
</dbReference>
<evidence type="ECO:0000256" key="1">
    <source>
        <dbReference type="SAM" id="MobiDB-lite"/>
    </source>
</evidence>
<dbReference type="VEuPathDB" id="VectorBase:LOC119187562"/>
<dbReference type="GO" id="GO:0045182">
    <property type="term" value="F:translation regulator activity"/>
    <property type="evidence" value="ECO:0007669"/>
    <property type="project" value="TreeGrafter"/>
</dbReference>
<feature type="compositionally biased region" description="Gly residues" evidence="1">
    <location>
        <begin position="81"/>
        <end position="98"/>
    </location>
</feature>
<accession>A0A9J6EYW2</accession>
<proteinExistence type="predicted"/>
<dbReference type="GO" id="GO:0051028">
    <property type="term" value="P:mRNA transport"/>
    <property type="evidence" value="ECO:0007669"/>
    <property type="project" value="TreeGrafter"/>
</dbReference>
<dbReference type="InterPro" id="IPR040148">
    <property type="entry name" value="FMR1"/>
</dbReference>
<dbReference type="GO" id="GO:0003730">
    <property type="term" value="F:mRNA 3'-UTR binding"/>
    <property type="evidence" value="ECO:0007669"/>
    <property type="project" value="TreeGrafter"/>
</dbReference>